<evidence type="ECO:0000256" key="1">
    <source>
        <dbReference type="ARBA" id="ARBA00006484"/>
    </source>
</evidence>
<protein>
    <submittedName>
        <fullName evidence="4">NAD(P)-binding protein</fullName>
    </submittedName>
</protein>
<evidence type="ECO:0000313" key="4">
    <source>
        <dbReference type="EMBL" id="KAK4134581.1"/>
    </source>
</evidence>
<evidence type="ECO:0000313" key="5">
    <source>
        <dbReference type="Proteomes" id="UP001304895"/>
    </source>
</evidence>
<reference evidence="4" key="2">
    <citation type="submission" date="2023-05" db="EMBL/GenBank/DDBJ databases">
        <authorList>
            <consortium name="Lawrence Berkeley National Laboratory"/>
            <person name="Steindorff A."/>
            <person name="Hensen N."/>
            <person name="Bonometti L."/>
            <person name="Westerberg I."/>
            <person name="Brannstrom I.O."/>
            <person name="Guillou S."/>
            <person name="Cros-Aarteil S."/>
            <person name="Calhoun S."/>
            <person name="Haridas S."/>
            <person name="Kuo A."/>
            <person name="Mondo S."/>
            <person name="Pangilinan J."/>
            <person name="Riley R."/>
            <person name="Labutti K."/>
            <person name="Andreopoulos B."/>
            <person name="Lipzen A."/>
            <person name="Chen C."/>
            <person name="Yanf M."/>
            <person name="Daum C."/>
            <person name="Ng V."/>
            <person name="Clum A."/>
            <person name="Ohm R."/>
            <person name="Martin F."/>
            <person name="Silar P."/>
            <person name="Natvig D."/>
            <person name="Lalanne C."/>
            <person name="Gautier V."/>
            <person name="Ament-Velasquez S.L."/>
            <person name="Kruys A."/>
            <person name="Hutchinson M.I."/>
            <person name="Powell A.J."/>
            <person name="Barry K."/>
            <person name="Miller A.N."/>
            <person name="Grigoriev I.V."/>
            <person name="Debuchy R."/>
            <person name="Gladieux P."/>
            <person name="Thoren M.H."/>
            <person name="Johannesson H."/>
        </authorList>
    </citation>
    <scope>NUCLEOTIDE SEQUENCE</scope>
    <source>
        <strain evidence="4">CBS 123565</strain>
    </source>
</reference>
<comment type="caution">
    <text evidence="4">The sequence shown here is derived from an EMBL/GenBank/DDBJ whole genome shotgun (WGS) entry which is preliminary data.</text>
</comment>
<dbReference type="InterPro" id="IPR036291">
    <property type="entry name" value="NAD(P)-bd_dom_sf"/>
</dbReference>
<dbReference type="AlphaFoldDB" id="A0AAN6UMQ4"/>
<dbReference type="Pfam" id="PF13561">
    <property type="entry name" value="adh_short_C2"/>
    <property type="match status" value="1"/>
</dbReference>
<name>A0AAN6UMQ4_9PEZI</name>
<dbReference type="Gene3D" id="3.40.50.720">
    <property type="entry name" value="NAD(P)-binding Rossmann-like Domain"/>
    <property type="match status" value="1"/>
</dbReference>
<dbReference type="GO" id="GO:0016491">
    <property type="term" value="F:oxidoreductase activity"/>
    <property type="evidence" value="ECO:0007669"/>
    <property type="project" value="UniProtKB-KW"/>
</dbReference>
<reference evidence="4" key="1">
    <citation type="journal article" date="2023" name="Mol. Phylogenet. Evol.">
        <title>Genome-scale phylogeny and comparative genomics of the fungal order Sordariales.</title>
        <authorList>
            <person name="Hensen N."/>
            <person name="Bonometti L."/>
            <person name="Westerberg I."/>
            <person name="Brannstrom I.O."/>
            <person name="Guillou S."/>
            <person name="Cros-Aarteil S."/>
            <person name="Calhoun S."/>
            <person name="Haridas S."/>
            <person name="Kuo A."/>
            <person name="Mondo S."/>
            <person name="Pangilinan J."/>
            <person name="Riley R."/>
            <person name="LaButti K."/>
            <person name="Andreopoulos B."/>
            <person name="Lipzen A."/>
            <person name="Chen C."/>
            <person name="Yan M."/>
            <person name="Daum C."/>
            <person name="Ng V."/>
            <person name="Clum A."/>
            <person name="Steindorff A."/>
            <person name="Ohm R.A."/>
            <person name="Martin F."/>
            <person name="Silar P."/>
            <person name="Natvig D.O."/>
            <person name="Lalanne C."/>
            <person name="Gautier V."/>
            <person name="Ament-Velasquez S.L."/>
            <person name="Kruys A."/>
            <person name="Hutchinson M.I."/>
            <person name="Powell A.J."/>
            <person name="Barry K."/>
            <person name="Miller A.N."/>
            <person name="Grigoriev I.V."/>
            <person name="Debuchy R."/>
            <person name="Gladieux P."/>
            <person name="Hiltunen Thoren M."/>
            <person name="Johannesson H."/>
        </authorList>
    </citation>
    <scope>NUCLEOTIDE SEQUENCE</scope>
    <source>
        <strain evidence="4">CBS 123565</strain>
    </source>
</reference>
<dbReference type="Proteomes" id="UP001304895">
    <property type="component" value="Unassembled WGS sequence"/>
</dbReference>
<keyword evidence="3" id="KW-0560">Oxidoreductase</keyword>
<organism evidence="4 5">
    <name type="scientific">Trichocladium antarcticum</name>
    <dbReference type="NCBI Taxonomy" id="1450529"/>
    <lineage>
        <taxon>Eukaryota</taxon>
        <taxon>Fungi</taxon>
        <taxon>Dikarya</taxon>
        <taxon>Ascomycota</taxon>
        <taxon>Pezizomycotina</taxon>
        <taxon>Sordariomycetes</taxon>
        <taxon>Sordariomycetidae</taxon>
        <taxon>Sordariales</taxon>
        <taxon>Chaetomiaceae</taxon>
        <taxon>Trichocladium</taxon>
    </lineage>
</organism>
<gene>
    <name evidence="4" type="ORF">BT67DRAFT_298906</name>
</gene>
<proteinExistence type="inferred from homology"/>
<keyword evidence="2" id="KW-0521">NADP</keyword>
<keyword evidence="5" id="KW-1185">Reference proteome</keyword>
<dbReference type="InterPro" id="IPR002347">
    <property type="entry name" value="SDR_fam"/>
</dbReference>
<dbReference type="PANTHER" id="PTHR43391">
    <property type="entry name" value="RETINOL DEHYDROGENASE-RELATED"/>
    <property type="match status" value="1"/>
</dbReference>
<evidence type="ECO:0000256" key="3">
    <source>
        <dbReference type="ARBA" id="ARBA00023002"/>
    </source>
</evidence>
<evidence type="ECO:0000256" key="2">
    <source>
        <dbReference type="ARBA" id="ARBA00022857"/>
    </source>
</evidence>
<comment type="similarity">
    <text evidence="1">Belongs to the short-chain dehydrogenases/reductases (SDR) family.</text>
</comment>
<dbReference type="GO" id="GO:0005829">
    <property type="term" value="C:cytosol"/>
    <property type="evidence" value="ECO:0007669"/>
    <property type="project" value="TreeGrafter"/>
</dbReference>
<dbReference type="SUPFAM" id="SSF51735">
    <property type="entry name" value="NAD(P)-binding Rossmann-fold domains"/>
    <property type="match status" value="1"/>
</dbReference>
<dbReference type="EMBL" id="MU853408">
    <property type="protein sequence ID" value="KAK4134581.1"/>
    <property type="molecule type" value="Genomic_DNA"/>
</dbReference>
<sequence>MRNSFDLFQQSPARNLAIAGGEPAEAGRADICEKYNVGAVVVQVDVSNEADVANLFQETIKHFRQVDIVMSNAGIEHFGDLDKATGEDIDKVSAVNVKGQFFVAQHAGKHMAPNGRRILMSSISSLAQVSSGRRPAQRRRD</sequence>
<dbReference type="PANTHER" id="PTHR43391:SF14">
    <property type="entry name" value="DEHYDROGENASE_REDUCTASE SDR FAMILY PROTEIN 7-LIKE"/>
    <property type="match status" value="1"/>
</dbReference>
<accession>A0AAN6UMQ4</accession>